<evidence type="ECO:0008006" key="4">
    <source>
        <dbReference type="Google" id="ProtNLM"/>
    </source>
</evidence>
<sequence>MRDIDLHNTAVTDAQINNARQELLREISKESRPIRHGRRRWLGVSALVGGVAATAVAISVLTPTQIDPAAAAVLENAADVTITAIDTTLTPDQYLRIQTDGDQLWQWDEGMGDEAWERFNSSDRADAEAGLIVRETRVLYVPADRSGDWIWDWSADPQVIATYGTRADEAAADWTEQEAASDSGYWPDLQALPGGEIPAAEGDDTQYLLDSYRPVYDQMPRDPQALLDWFRARSGDPNVNDQWVVDALTDVLTANLMPAELRAALLRALALVPGIRVSDVNGTAATLEYQSGDWLYTRTTEITLDTELGMITSLAQTTSNNVIGSDTIPTTVPDTRTSVTTTVVGDAPTP</sequence>
<dbReference type="PROSITE" id="PS51318">
    <property type="entry name" value="TAT"/>
    <property type="match status" value="1"/>
</dbReference>
<dbReference type="EMBL" id="CP139779">
    <property type="protein sequence ID" value="WQB70876.1"/>
    <property type="molecule type" value="Genomic_DNA"/>
</dbReference>
<keyword evidence="1" id="KW-0812">Transmembrane</keyword>
<organism evidence="2 3">
    <name type="scientific">Microbacterium invictum</name>
    <dbReference type="NCBI Taxonomy" id="515415"/>
    <lineage>
        <taxon>Bacteria</taxon>
        <taxon>Bacillati</taxon>
        <taxon>Actinomycetota</taxon>
        <taxon>Actinomycetes</taxon>
        <taxon>Micrococcales</taxon>
        <taxon>Microbacteriaceae</taxon>
        <taxon>Microbacterium</taxon>
    </lineage>
</organism>
<keyword evidence="3" id="KW-1185">Reference proteome</keyword>
<gene>
    <name evidence="2" type="ORF">T9R20_02645</name>
</gene>
<name>A0ABZ0VDX7_9MICO</name>
<keyword evidence="1" id="KW-0472">Membrane</keyword>
<accession>A0ABZ0VDX7</accession>
<dbReference type="Proteomes" id="UP001324533">
    <property type="component" value="Chromosome"/>
</dbReference>
<reference evidence="2 3" key="1">
    <citation type="submission" date="2023-06" db="EMBL/GenBank/DDBJ databases">
        <title>Rock-solubilizing bacteria, Microbacterium invictum, promotes re-establishment of vegetation in rocky wasteland by accelerating rock bio-weathering and reshaping soil bacterial community.</title>
        <authorList>
            <person name="Liu C."/>
        </authorList>
    </citation>
    <scope>NUCLEOTIDE SEQUENCE [LARGE SCALE GENOMIC DNA]</scope>
    <source>
        <strain evidence="2 3">X-18</strain>
    </source>
</reference>
<dbReference type="RefSeq" id="WP_322411012.1">
    <property type="nucleotide sequence ID" value="NZ_CP139779.1"/>
</dbReference>
<evidence type="ECO:0000313" key="3">
    <source>
        <dbReference type="Proteomes" id="UP001324533"/>
    </source>
</evidence>
<feature type="transmembrane region" description="Helical" evidence="1">
    <location>
        <begin position="41"/>
        <end position="61"/>
    </location>
</feature>
<dbReference type="InterPro" id="IPR006311">
    <property type="entry name" value="TAT_signal"/>
</dbReference>
<keyword evidence="1" id="KW-1133">Transmembrane helix</keyword>
<evidence type="ECO:0000313" key="2">
    <source>
        <dbReference type="EMBL" id="WQB70876.1"/>
    </source>
</evidence>
<evidence type="ECO:0000256" key="1">
    <source>
        <dbReference type="SAM" id="Phobius"/>
    </source>
</evidence>
<protein>
    <recommendedName>
        <fullName evidence="4">CU044_5270 family protein</fullName>
    </recommendedName>
</protein>
<proteinExistence type="predicted"/>